<keyword evidence="3" id="KW-1185">Reference proteome</keyword>
<comment type="caution">
    <text evidence="2">The sequence shown here is derived from an EMBL/GenBank/DDBJ whole genome shotgun (WGS) entry which is preliminary data.</text>
</comment>
<accession>A0ABW1P7U4</accession>
<gene>
    <name evidence="2" type="ORF">ACFP3R_15635</name>
</gene>
<protein>
    <submittedName>
        <fullName evidence="2">Uncharacterized protein</fullName>
    </submittedName>
</protein>
<organism evidence="2 3">
    <name type="scientific">Saccharothrix lopnurensis</name>
    <dbReference type="NCBI Taxonomy" id="1670621"/>
    <lineage>
        <taxon>Bacteria</taxon>
        <taxon>Bacillati</taxon>
        <taxon>Actinomycetota</taxon>
        <taxon>Actinomycetes</taxon>
        <taxon>Pseudonocardiales</taxon>
        <taxon>Pseudonocardiaceae</taxon>
        <taxon>Saccharothrix</taxon>
    </lineage>
</organism>
<evidence type="ECO:0000256" key="1">
    <source>
        <dbReference type="SAM" id="MobiDB-lite"/>
    </source>
</evidence>
<evidence type="ECO:0000313" key="2">
    <source>
        <dbReference type="EMBL" id="MFC6090712.1"/>
    </source>
</evidence>
<sequence length="72" mass="7108">MIAVGLFGRSSTARSVPSSGHFTREVDLDGTCGCGRSVSTTGTVTTVLGETGDAAGTVTCPCGCSVTVTGTY</sequence>
<name>A0ABW1P7U4_9PSEU</name>
<feature type="region of interest" description="Disordered" evidence="1">
    <location>
        <begin position="1"/>
        <end position="20"/>
    </location>
</feature>
<evidence type="ECO:0000313" key="3">
    <source>
        <dbReference type="Proteomes" id="UP001596220"/>
    </source>
</evidence>
<dbReference type="RefSeq" id="WP_380636874.1">
    <property type="nucleotide sequence ID" value="NZ_JBHSQO010000013.1"/>
</dbReference>
<reference evidence="3" key="1">
    <citation type="journal article" date="2019" name="Int. J. Syst. Evol. Microbiol.">
        <title>The Global Catalogue of Microorganisms (GCM) 10K type strain sequencing project: providing services to taxonomists for standard genome sequencing and annotation.</title>
        <authorList>
            <consortium name="The Broad Institute Genomics Platform"/>
            <consortium name="The Broad Institute Genome Sequencing Center for Infectious Disease"/>
            <person name="Wu L."/>
            <person name="Ma J."/>
        </authorList>
    </citation>
    <scope>NUCLEOTIDE SEQUENCE [LARGE SCALE GENOMIC DNA]</scope>
    <source>
        <strain evidence="3">CGMCC 4.7246</strain>
    </source>
</reference>
<feature type="compositionally biased region" description="Polar residues" evidence="1">
    <location>
        <begin position="9"/>
        <end position="20"/>
    </location>
</feature>
<proteinExistence type="predicted"/>
<dbReference type="Proteomes" id="UP001596220">
    <property type="component" value="Unassembled WGS sequence"/>
</dbReference>
<dbReference type="EMBL" id="JBHSQO010000013">
    <property type="protein sequence ID" value="MFC6090712.1"/>
    <property type="molecule type" value="Genomic_DNA"/>
</dbReference>